<proteinExistence type="predicted"/>
<organism evidence="1 2">
    <name type="scientific">Burkholderia vietnamiensis</name>
    <dbReference type="NCBI Taxonomy" id="60552"/>
    <lineage>
        <taxon>Bacteria</taxon>
        <taxon>Pseudomonadati</taxon>
        <taxon>Pseudomonadota</taxon>
        <taxon>Betaproteobacteria</taxon>
        <taxon>Burkholderiales</taxon>
        <taxon>Burkholderiaceae</taxon>
        <taxon>Burkholderia</taxon>
        <taxon>Burkholderia cepacia complex</taxon>
    </lineage>
</organism>
<reference evidence="1 2" key="1">
    <citation type="submission" date="2018-03" db="EMBL/GenBank/DDBJ databases">
        <authorList>
            <person name="Nguyen K."/>
            <person name="Fouts D."/>
            <person name="Sutton G."/>
        </authorList>
    </citation>
    <scope>NUCLEOTIDE SEQUENCE [LARGE SCALE GENOMIC DNA]</scope>
    <source>
        <strain evidence="1 2">AU3578</strain>
    </source>
</reference>
<sequence length="72" mass="7844">MEAEPGTTTWYAVRLSKTQFAIFDTFPNEAGRTAHLEGKVAAALMAKAPDMLQRPPSIEKIDVLAVKLSPSK</sequence>
<comment type="caution">
    <text evidence="1">The sequence shown here is derived from an EMBL/GenBank/DDBJ whole genome shotgun (WGS) entry which is preliminary data.</text>
</comment>
<dbReference type="EMBL" id="PVHK01000112">
    <property type="protein sequence ID" value="PRH41390.1"/>
    <property type="molecule type" value="Genomic_DNA"/>
</dbReference>
<accession>A0AA44Y057</accession>
<evidence type="ECO:0000313" key="2">
    <source>
        <dbReference type="Proteomes" id="UP000237632"/>
    </source>
</evidence>
<dbReference type="SUPFAM" id="SSF54909">
    <property type="entry name" value="Dimeric alpha+beta barrel"/>
    <property type="match status" value="1"/>
</dbReference>
<dbReference type="Proteomes" id="UP000237632">
    <property type="component" value="Unassembled WGS sequence"/>
</dbReference>
<protein>
    <recommendedName>
        <fullName evidence="3">Antibiotic biosynthesis monooxygenase</fullName>
    </recommendedName>
</protein>
<evidence type="ECO:0000313" key="1">
    <source>
        <dbReference type="EMBL" id="PRH41390.1"/>
    </source>
</evidence>
<dbReference type="AlphaFoldDB" id="A0AA44Y057"/>
<name>A0AA44Y057_BURVI</name>
<dbReference type="InterPro" id="IPR011008">
    <property type="entry name" value="Dimeric_a/b-barrel"/>
</dbReference>
<gene>
    <name evidence="1" type="ORF">C6T65_15800</name>
</gene>
<dbReference type="Gene3D" id="3.30.70.100">
    <property type="match status" value="1"/>
</dbReference>
<dbReference type="RefSeq" id="WP_105856668.1">
    <property type="nucleotide sequence ID" value="NZ_JAGSVL010000079.1"/>
</dbReference>
<evidence type="ECO:0008006" key="3">
    <source>
        <dbReference type="Google" id="ProtNLM"/>
    </source>
</evidence>